<dbReference type="Proteomes" id="UP000234662">
    <property type="component" value="Unassembled WGS sequence"/>
</dbReference>
<reference evidence="2 3" key="1">
    <citation type="submission" date="2017-12" db="EMBL/GenBank/DDBJ databases">
        <title>Phylogenetic diversity of female urinary microbiome.</title>
        <authorList>
            <person name="Thomas-White K."/>
            <person name="Wolfe A.J."/>
        </authorList>
    </citation>
    <scope>NUCLEOTIDE SEQUENCE [LARGE SCALE GENOMIC DNA]</scope>
    <source>
        <strain evidence="2 3">UMB0777</strain>
    </source>
</reference>
<dbReference type="InterPro" id="IPR029063">
    <property type="entry name" value="SAM-dependent_MTases_sf"/>
</dbReference>
<dbReference type="GO" id="GO:0032259">
    <property type="term" value="P:methylation"/>
    <property type="evidence" value="ECO:0007669"/>
    <property type="project" value="UniProtKB-KW"/>
</dbReference>
<comment type="caution">
    <text evidence="2">The sequence shown here is derived from an EMBL/GenBank/DDBJ whole genome shotgun (WGS) entry which is preliminary data.</text>
</comment>
<dbReference type="PANTHER" id="PTHR43591">
    <property type="entry name" value="METHYLTRANSFERASE"/>
    <property type="match status" value="1"/>
</dbReference>
<dbReference type="PANTHER" id="PTHR43591:SF24">
    <property type="entry name" value="2-METHOXY-6-POLYPRENYL-1,4-BENZOQUINOL METHYLASE, MITOCHONDRIAL"/>
    <property type="match status" value="1"/>
</dbReference>
<organism evidence="2 3">
    <name type="scientific">Gordonia terrae</name>
    <dbReference type="NCBI Taxonomy" id="2055"/>
    <lineage>
        <taxon>Bacteria</taxon>
        <taxon>Bacillati</taxon>
        <taxon>Actinomycetota</taxon>
        <taxon>Actinomycetes</taxon>
        <taxon>Mycobacteriales</taxon>
        <taxon>Gordoniaceae</taxon>
        <taxon>Gordonia</taxon>
    </lineage>
</organism>
<sequence>MPSMSTIESLFCRSAPWQAATGRWVLPWALQGIHPRGRVLEIGGGAGAMTEQILTTNPDELVDVTVTDFDPVMVAAASDRLQGFGARAHAQVADATALPFEDGSFDTVVSFIMLHHVIDWERALAEAARVLAPGGMLVGYDLLGSAPARLLHNLEGAPHRFIPRGELRLRLTSLPLTDITVRENPALARFRARRAGDR</sequence>
<keyword evidence="2" id="KW-0489">Methyltransferase</keyword>
<feature type="domain" description="Methyltransferase type 11" evidence="1">
    <location>
        <begin position="40"/>
        <end position="138"/>
    </location>
</feature>
<dbReference type="InterPro" id="IPR013216">
    <property type="entry name" value="Methyltransf_11"/>
</dbReference>
<dbReference type="CDD" id="cd02440">
    <property type="entry name" value="AdoMet_MTases"/>
    <property type="match status" value="1"/>
</dbReference>
<evidence type="ECO:0000313" key="3">
    <source>
        <dbReference type="Proteomes" id="UP000234662"/>
    </source>
</evidence>
<dbReference type="GeneID" id="80262304"/>
<keyword evidence="2" id="KW-0808">Transferase</keyword>
<gene>
    <name evidence="2" type="ORF">CYJ73_22390</name>
</gene>
<dbReference type="GO" id="GO:0008757">
    <property type="term" value="F:S-adenosylmethionine-dependent methyltransferase activity"/>
    <property type="evidence" value="ECO:0007669"/>
    <property type="project" value="InterPro"/>
</dbReference>
<proteinExistence type="predicted"/>
<dbReference type="Gene3D" id="3.40.50.150">
    <property type="entry name" value="Vaccinia Virus protein VP39"/>
    <property type="match status" value="1"/>
</dbReference>
<dbReference type="EMBL" id="PKJC01000027">
    <property type="protein sequence ID" value="PKZ63282.1"/>
    <property type="molecule type" value="Genomic_DNA"/>
</dbReference>
<dbReference type="SUPFAM" id="SSF53335">
    <property type="entry name" value="S-adenosyl-L-methionine-dependent methyltransferases"/>
    <property type="match status" value="1"/>
</dbReference>
<dbReference type="RefSeq" id="WP_005193680.1">
    <property type="nucleotide sequence ID" value="NZ_CP096585.1"/>
</dbReference>
<dbReference type="AlphaFoldDB" id="A0A2I1R2F4"/>
<evidence type="ECO:0000259" key="1">
    <source>
        <dbReference type="Pfam" id="PF08241"/>
    </source>
</evidence>
<accession>A0A2I1R2F4</accession>
<name>A0A2I1R2F4_9ACTN</name>
<protein>
    <submittedName>
        <fullName evidence="2">Class I SAM-dependent methyltransferase</fullName>
    </submittedName>
</protein>
<dbReference type="Pfam" id="PF08241">
    <property type="entry name" value="Methyltransf_11"/>
    <property type="match status" value="1"/>
</dbReference>
<evidence type="ECO:0000313" key="2">
    <source>
        <dbReference type="EMBL" id="PKZ63282.1"/>
    </source>
</evidence>